<dbReference type="Proteomes" id="UP000233551">
    <property type="component" value="Unassembled WGS sequence"/>
</dbReference>
<dbReference type="EMBL" id="MTKT01004486">
    <property type="protein sequence ID" value="OWM71147.1"/>
    <property type="molecule type" value="Genomic_DNA"/>
</dbReference>
<evidence type="ECO:0000313" key="3">
    <source>
        <dbReference type="EMBL" id="PKI40672.1"/>
    </source>
</evidence>
<evidence type="ECO:0000313" key="2">
    <source>
        <dbReference type="EMBL" id="OWM71147.1"/>
    </source>
</evidence>
<dbReference type="STRING" id="22663.A0A218WE77"/>
<dbReference type="InterPro" id="IPR017451">
    <property type="entry name" value="F-box-assoc_interact_dom"/>
</dbReference>
<comment type="caution">
    <text evidence="2">The sequence shown here is derived from an EMBL/GenBank/DDBJ whole genome shotgun (WGS) entry which is preliminary data.</text>
</comment>
<proteinExistence type="predicted"/>
<dbReference type="InterPro" id="IPR013187">
    <property type="entry name" value="F-box-assoc_dom_typ3"/>
</dbReference>
<name>A0A218WE77_PUNGR</name>
<protein>
    <recommendedName>
        <fullName evidence="1">F-box domain-containing protein</fullName>
    </recommendedName>
</protein>
<dbReference type="InterPro" id="IPR001810">
    <property type="entry name" value="F-box_dom"/>
</dbReference>
<dbReference type="Pfam" id="PF00646">
    <property type="entry name" value="F-box"/>
    <property type="match status" value="1"/>
</dbReference>
<organism evidence="2 4">
    <name type="scientific">Punica granatum</name>
    <name type="common">Pomegranate</name>
    <dbReference type="NCBI Taxonomy" id="22663"/>
    <lineage>
        <taxon>Eukaryota</taxon>
        <taxon>Viridiplantae</taxon>
        <taxon>Streptophyta</taxon>
        <taxon>Embryophyta</taxon>
        <taxon>Tracheophyta</taxon>
        <taxon>Spermatophyta</taxon>
        <taxon>Magnoliopsida</taxon>
        <taxon>eudicotyledons</taxon>
        <taxon>Gunneridae</taxon>
        <taxon>Pentapetalae</taxon>
        <taxon>rosids</taxon>
        <taxon>malvids</taxon>
        <taxon>Myrtales</taxon>
        <taxon>Lythraceae</taxon>
        <taxon>Punica</taxon>
    </lineage>
</organism>
<reference evidence="3 5" key="3">
    <citation type="submission" date="2017-11" db="EMBL/GenBank/DDBJ databases">
        <title>De-novo sequencing of pomegranate (Punica granatum L.) genome.</title>
        <authorList>
            <person name="Akparov Z."/>
            <person name="Amiraslanov A."/>
            <person name="Hajiyeva S."/>
            <person name="Abbasov M."/>
            <person name="Kaur K."/>
            <person name="Hamwieh A."/>
            <person name="Solovyev V."/>
            <person name="Salamov A."/>
            <person name="Braich B."/>
            <person name="Kosarev P."/>
            <person name="Mahmoud A."/>
            <person name="Hajiyev E."/>
            <person name="Babayeva S."/>
            <person name="Izzatullayeva V."/>
            <person name="Mammadov A."/>
            <person name="Mammadov A."/>
            <person name="Sharifova S."/>
            <person name="Ojaghi J."/>
            <person name="Eynullazada K."/>
            <person name="Bayramov B."/>
            <person name="Abdulazimova A."/>
            <person name="Shahmuradov I."/>
        </authorList>
    </citation>
    <scope>NUCLEOTIDE SEQUENCE [LARGE SCALE GENOMIC DNA]</scope>
    <source>
        <strain evidence="3">AG2017</strain>
        <strain evidence="5">cv. AG2017</strain>
        <tissue evidence="3">Leaf</tissue>
    </source>
</reference>
<dbReference type="CDD" id="cd22157">
    <property type="entry name" value="F-box_AtFBW1-like"/>
    <property type="match status" value="1"/>
</dbReference>
<dbReference type="SUPFAM" id="SSF81383">
    <property type="entry name" value="F-box domain"/>
    <property type="match status" value="1"/>
</dbReference>
<dbReference type="PANTHER" id="PTHR31111:SF138">
    <property type="entry name" value="F-BOX ASSOCIATED DOMAIN-CONTAINING PROTEIN"/>
    <property type="match status" value="1"/>
</dbReference>
<accession>A0A218WE77</accession>
<dbReference type="Gene3D" id="1.20.1280.50">
    <property type="match status" value="1"/>
</dbReference>
<dbReference type="OrthoDB" id="687122at2759"/>
<gene>
    <name evidence="2" type="ORF">CDL15_Pgr011274</name>
    <name evidence="3" type="ORF">CRG98_038927</name>
</gene>
<dbReference type="AlphaFoldDB" id="A0A218WE77"/>
<evidence type="ECO:0000259" key="1">
    <source>
        <dbReference type="PROSITE" id="PS50181"/>
    </source>
</evidence>
<reference evidence="4" key="1">
    <citation type="journal article" date="2017" name="Plant J.">
        <title>The pomegranate (Punica granatum L.) genome and the genomics of punicalagin biosynthesis.</title>
        <authorList>
            <person name="Qin G."/>
            <person name="Xu C."/>
            <person name="Ming R."/>
            <person name="Tang H."/>
            <person name="Guyot R."/>
            <person name="Kramer E.M."/>
            <person name="Hu Y."/>
            <person name="Yi X."/>
            <person name="Qi Y."/>
            <person name="Xu X."/>
            <person name="Gao Z."/>
            <person name="Pan H."/>
            <person name="Jian J."/>
            <person name="Tian Y."/>
            <person name="Yue Z."/>
            <person name="Xu Y."/>
        </authorList>
    </citation>
    <scope>NUCLEOTIDE SEQUENCE [LARGE SCALE GENOMIC DNA]</scope>
    <source>
        <strain evidence="4">cv. Dabenzi</strain>
    </source>
</reference>
<sequence length="378" mass="42629">MEKTSDSLPKEIIFEILSRLPLKSACRFRCVSPLWLSIVSDPQFVEAHYTRTLSSADPKVLIRISPSKDAGLRALKQESHFFLADHPRHRGQITASFCGKICHGSRGLDDVSQSSGGLIVCNGEHDDGFTVFNPSTREFVKNALWGRSRVYLGFDPLGRKHKILHSCVFNRGIQSSRFISTLGETEWRQIQDVPIHFKLEIFYPSICIDGVVYYIGRLKEGGSICLMVIDVKSESFYMVQLPLMIFSSCTEFSGRFAVLHYSCFLGPPQGEIVMWILEDVHEQVWSCKRFPVPPLPDLGDLGPGHDFSFAGSTRGGELVFAPHFFVRDSYTLLFCNLENHSCRRVEVRGLHEHLPASRMGYEVSVCDHVESLRPVRGG</sequence>
<dbReference type="NCBIfam" id="TIGR01640">
    <property type="entry name" value="F_box_assoc_1"/>
    <property type="match status" value="1"/>
</dbReference>
<dbReference type="SMART" id="SM00256">
    <property type="entry name" value="FBOX"/>
    <property type="match status" value="1"/>
</dbReference>
<dbReference type="GeneID" id="116193241"/>
<feature type="domain" description="F-box" evidence="1">
    <location>
        <begin position="2"/>
        <end position="52"/>
    </location>
</feature>
<evidence type="ECO:0000313" key="4">
    <source>
        <dbReference type="Proteomes" id="UP000197138"/>
    </source>
</evidence>
<reference evidence="2" key="2">
    <citation type="submission" date="2017-06" db="EMBL/GenBank/DDBJ databases">
        <title>The pomegranate genome and the genomics of punicalagin biosynthesis.</title>
        <authorList>
            <person name="Xu C."/>
        </authorList>
    </citation>
    <scope>NUCLEOTIDE SEQUENCE [LARGE SCALE GENOMIC DNA]</scope>
    <source>
        <tissue evidence="2">Fresh leaf</tissue>
    </source>
</reference>
<dbReference type="EMBL" id="PGOL01003508">
    <property type="protein sequence ID" value="PKI40672.1"/>
    <property type="molecule type" value="Genomic_DNA"/>
</dbReference>
<dbReference type="PANTHER" id="PTHR31111">
    <property type="entry name" value="BNAA05G37150D PROTEIN-RELATED"/>
    <property type="match status" value="1"/>
</dbReference>
<dbReference type="PROSITE" id="PS50181">
    <property type="entry name" value="FBOX"/>
    <property type="match status" value="1"/>
</dbReference>
<dbReference type="Proteomes" id="UP000197138">
    <property type="component" value="Unassembled WGS sequence"/>
</dbReference>
<dbReference type="InterPro" id="IPR036047">
    <property type="entry name" value="F-box-like_dom_sf"/>
</dbReference>
<dbReference type="Pfam" id="PF08268">
    <property type="entry name" value="FBA_3"/>
    <property type="match status" value="1"/>
</dbReference>
<evidence type="ECO:0000313" key="5">
    <source>
        <dbReference type="Proteomes" id="UP000233551"/>
    </source>
</evidence>
<keyword evidence="5" id="KW-1185">Reference proteome</keyword>